<dbReference type="InterPro" id="IPR038577">
    <property type="entry name" value="GT10-like_C_sf"/>
</dbReference>
<evidence type="ECO:0000256" key="1">
    <source>
        <dbReference type="ARBA" id="ARBA00004447"/>
    </source>
</evidence>
<dbReference type="AlphaFoldDB" id="A0AAV4TF83"/>
<accession>A0AAV4TF83</accession>
<protein>
    <recommendedName>
        <fullName evidence="12">Fucosyltransferase</fullName>
        <ecNumber evidence="12">2.4.1.-</ecNumber>
    </recommendedName>
</protein>
<dbReference type="InterPro" id="IPR001503">
    <property type="entry name" value="Glyco_trans_10"/>
</dbReference>
<evidence type="ECO:0000259" key="14">
    <source>
        <dbReference type="Pfam" id="PF17039"/>
    </source>
</evidence>
<evidence type="ECO:0000259" key="13">
    <source>
        <dbReference type="Pfam" id="PF00852"/>
    </source>
</evidence>
<evidence type="ECO:0000256" key="11">
    <source>
        <dbReference type="ARBA" id="ARBA00023180"/>
    </source>
</evidence>
<dbReference type="GO" id="GO:0008417">
    <property type="term" value="F:fucosyltransferase activity"/>
    <property type="evidence" value="ECO:0007669"/>
    <property type="project" value="InterPro"/>
</dbReference>
<proteinExistence type="inferred from homology"/>
<dbReference type="SUPFAM" id="SSF53756">
    <property type="entry name" value="UDP-Glycosyltransferase/glycogen phosphorylase"/>
    <property type="match status" value="1"/>
</dbReference>
<keyword evidence="10" id="KW-0472">Membrane</keyword>
<keyword evidence="5 12" id="KW-0808">Transferase</keyword>
<dbReference type="PANTHER" id="PTHR48438">
    <property type="entry name" value="ALPHA-(1,3)-FUCOSYLTRANSFERASE C-RELATED"/>
    <property type="match status" value="1"/>
</dbReference>
<reference evidence="15 16" key="1">
    <citation type="submission" date="2021-06" db="EMBL/GenBank/DDBJ databases">
        <title>Caerostris darwini draft genome.</title>
        <authorList>
            <person name="Kono N."/>
            <person name="Arakawa K."/>
        </authorList>
    </citation>
    <scope>NUCLEOTIDE SEQUENCE [LARGE SCALE GENOMIC DNA]</scope>
</reference>
<dbReference type="PANTHER" id="PTHR48438:SF1">
    <property type="entry name" value="ALPHA-(1,3)-FUCOSYLTRANSFERASE C-RELATED"/>
    <property type="match status" value="1"/>
</dbReference>
<dbReference type="Gene3D" id="3.40.50.11660">
    <property type="entry name" value="Glycosyl transferase family 10, C-terminal domain"/>
    <property type="match status" value="1"/>
</dbReference>
<feature type="domain" description="Fucosyltransferase C-terminal" evidence="13">
    <location>
        <begin position="146"/>
        <end position="317"/>
    </location>
</feature>
<dbReference type="InterPro" id="IPR055270">
    <property type="entry name" value="Glyco_tran_10_C"/>
</dbReference>
<comment type="caution">
    <text evidence="15">The sequence shown here is derived from an EMBL/GenBank/DDBJ whole genome shotgun (WGS) entry which is preliminary data.</text>
</comment>
<dbReference type="Pfam" id="PF00852">
    <property type="entry name" value="Glyco_transf_10"/>
    <property type="match status" value="1"/>
</dbReference>
<dbReference type="Proteomes" id="UP001054837">
    <property type="component" value="Unassembled WGS sequence"/>
</dbReference>
<organism evidence="15 16">
    <name type="scientific">Caerostris darwini</name>
    <dbReference type="NCBI Taxonomy" id="1538125"/>
    <lineage>
        <taxon>Eukaryota</taxon>
        <taxon>Metazoa</taxon>
        <taxon>Ecdysozoa</taxon>
        <taxon>Arthropoda</taxon>
        <taxon>Chelicerata</taxon>
        <taxon>Arachnida</taxon>
        <taxon>Araneae</taxon>
        <taxon>Araneomorphae</taxon>
        <taxon>Entelegynae</taxon>
        <taxon>Araneoidea</taxon>
        <taxon>Araneidae</taxon>
        <taxon>Caerostris</taxon>
    </lineage>
</organism>
<dbReference type="FunFam" id="3.40.50.11660:FF:000006">
    <property type="entry name" value="Alpha-(1,3)-fucosyltransferase C"/>
    <property type="match status" value="1"/>
</dbReference>
<comment type="similarity">
    <text evidence="3 12">Belongs to the glycosyltransferase 10 family.</text>
</comment>
<keyword evidence="7" id="KW-0735">Signal-anchor</keyword>
<comment type="pathway">
    <text evidence="2">Protein modification; protein glycosylation.</text>
</comment>
<evidence type="ECO:0000256" key="9">
    <source>
        <dbReference type="ARBA" id="ARBA00023034"/>
    </source>
</evidence>
<evidence type="ECO:0000313" key="16">
    <source>
        <dbReference type="Proteomes" id="UP001054837"/>
    </source>
</evidence>
<keyword evidence="6 12" id="KW-0812">Transmembrane</keyword>
<sequence length="353" mass="41610">MDPWTRKRWNHIKILTDKLNLMQSSKIILLWTTFFGNVNYVPKTLDCPKFKCFVTSDRNYLNRSDGLIFHLRDIQLNDMPTIRTPEQVWILLHHESPSHTPSDILKFVDGLFNWTATYRLDSEIYLSPFIKKREKEQKEEISSVYKKKKMAAWLVSNCKTPSNREGYVSELKKTIPVDIYGSCGSYTCLPKMSDECYETLDKMYLFYLSFENSICKDYATEKFFRILQTHMIPVVLGGANYSHIAPPNSYINALDFLTPRDLGRFLIEVAKDKKKYQKYFEWKKTHQVVSVHYACQICEKLNRPKINHSTYLNISDWWFQDSNCRSWSPPPGKPHDYFKRKTLTSHKASTSKL</sequence>
<evidence type="ECO:0000256" key="6">
    <source>
        <dbReference type="ARBA" id="ARBA00022692"/>
    </source>
</evidence>
<keyword evidence="11" id="KW-0325">Glycoprotein</keyword>
<keyword evidence="4 12" id="KW-0328">Glycosyltransferase</keyword>
<gene>
    <name evidence="15" type="primary">FucTC</name>
    <name evidence="15" type="ORF">CDAR_313971</name>
</gene>
<evidence type="ECO:0000256" key="5">
    <source>
        <dbReference type="ARBA" id="ARBA00022679"/>
    </source>
</evidence>
<evidence type="ECO:0000256" key="7">
    <source>
        <dbReference type="ARBA" id="ARBA00022968"/>
    </source>
</evidence>
<dbReference type="Pfam" id="PF17039">
    <property type="entry name" value="Glyco_tran_10_N"/>
    <property type="match status" value="1"/>
</dbReference>
<keyword evidence="8" id="KW-1133">Transmembrane helix</keyword>
<dbReference type="GO" id="GO:0032580">
    <property type="term" value="C:Golgi cisterna membrane"/>
    <property type="evidence" value="ECO:0007669"/>
    <property type="project" value="UniProtKB-SubCell"/>
</dbReference>
<comment type="subcellular location">
    <subcellularLocation>
        <location evidence="1 12">Golgi apparatus</location>
        <location evidence="1 12">Golgi stack membrane</location>
        <topology evidence="1 12">Single-pass type II membrane protein</topology>
    </subcellularLocation>
</comment>
<keyword evidence="16" id="KW-1185">Reference proteome</keyword>
<keyword evidence="9 12" id="KW-0333">Golgi apparatus</keyword>
<evidence type="ECO:0000313" key="15">
    <source>
        <dbReference type="EMBL" id="GIY44339.1"/>
    </source>
</evidence>
<dbReference type="InterPro" id="IPR031481">
    <property type="entry name" value="Glyco_tran_10_N"/>
</dbReference>
<dbReference type="EMBL" id="BPLQ01009501">
    <property type="protein sequence ID" value="GIY44339.1"/>
    <property type="molecule type" value="Genomic_DNA"/>
</dbReference>
<name>A0AAV4TF83_9ARAC</name>
<evidence type="ECO:0000256" key="12">
    <source>
        <dbReference type="RuleBase" id="RU003832"/>
    </source>
</evidence>
<evidence type="ECO:0000256" key="8">
    <source>
        <dbReference type="ARBA" id="ARBA00022989"/>
    </source>
</evidence>
<dbReference type="EC" id="2.4.1.-" evidence="12"/>
<evidence type="ECO:0000256" key="2">
    <source>
        <dbReference type="ARBA" id="ARBA00004922"/>
    </source>
</evidence>
<evidence type="ECO:0000256" key="3">
    <source>
        <dbReference type="ARBA" id="ARBA00008919"/>
    </source>
</evidence>
<evidence type="ECO:0000256" key="4">
    <source>
        <dbReference type="ARBA" id="ARBA00022676"/>
    </source>
</evidence>
<evidence type="ECO:0000256" key="10">
    <source>
        <dbReference type="ARBA" id="ARBA00023136"/>
    </source>
</evidence>
<feature type="domain" description="Fucosyltransferase N-terminal" evidence="14">
    <location>
        <begin position="24"/>
        <end position="126"/>
    </location>
</feature>